<dbReference type="EMBL" id="KV429041">
    <property type="protein sequence ID" value="KZT72324.1"/>
    <property type="molecule type" value="Genomic_DNA"/>
</dbReference>
<evidence type="ECO:0000313" key="2">
    <source>
        <dbReference type="Proteomes" id="UP000076727"/>
    </source>
</evidence>
<reference evidence="1 2" key="1">
    <citation type="journal article" date="2016" name="Mol. Biol. Evol.">
        <title>Comparative Genomics of Early-Diverging Mushroom-Forming Fungi Provides Insights into the Origins of Lignocellulose Decay Capabilities.</title>
        <authorList>
            <person name="Nagy L.G."/>
            <person name="Riley R."/>
            <person name="Tritt A."/>
            <person name="Adam C."/>
            <person name="Daum C."/>
            <person name="Floudas D."/>
            <person name="Sun H."/>
            <person name="Yadav J.S."/>
            <person name="Pangilinan J."/>
            <person name="Larsson K.H."/>
            <person name="Matsuura K."/>
            <person name="Barry K."/>
            <person name="Labutti K."/>
            <person name="Kuo R."/>
            <person name="Ohm R.A."/>
            <person name="Bhattacharya S.S."/>
            <person name="Shirouzu T."/>
            <person name="Yoshinaga Y."/>
            <person name="Martin F.M."/>
            <person name="Grigoriev I.V."/>
            <person name="Hibbett D.S."/>
        </authorList>
    </citation>
    <scope>NUCLEOTIDE SEQUENCE [LARGE SCALE GENOMIC DNA]</scope>
    <source>
        <strain evidence="1 2">L-15889</strain>
    </source>
</reference>
<gene>
    <name evidence="1" type="ORF">DAEQUDRAFT_31092</name>
</gene>
<name>A0A165SQ42_9APHY</name>
<organism evidence="1 2">
    <name type="scientific">Daedalea quercina L-15889</name>
    <dbReference type="NCBI Taxonomy" id="1314783"/>
    <lineage>
        <taxon>Eukaryota</taxon>
        <taxon>Fungi</taxon>
        <taxon>Dikarya</taxon>
        <taxon>Basidiomycota</taxon>
        <taxon>Agaricomycotina</taxon>
        <taxon>Agaricomycetes</taxon>
        <taxon>Polyporales</taxon>
        <taxon>Fomitopsis</taxon>
    </lineage>
</organism>
<accession>A0A165SQ42</accession>
<proteinExistence type="predicted"/>
<dbReference type="AlphaFoldDB" id="A0A165SQ42"/>
<evidence type="ECO:0000313" key="1">
    <source>
        <dbReference type="EMBL" id="KZT72324.1"/>
    </source>
</evidence>
<dbReference type="Proteomes" id="UP000076727">
    <property type="component" value="Unassembled WGS sequence"/>
</dbReference>
<sequence length="72" mass="7511">MIAIEAQGSGVGTDTLMGIKRSSDSFGVDTISLCGHVTPMVSRPFSICAGCLISQTLSCFLHVECPLLPGPR</sequence>
<protein>
    <submittedName>
        <fullName evidence="1">Uncharacterized protein</fullName>
    </submittedName>
</protein>
<keyword evidence="2" id="KW-1185">Reference proteome</keyword>